<dbReference type="GO" id="GO:0051287">
    <property type="term" value="F:NAD binding"/>
    <property type="evidence" value="ECO:0007669"/>
    <property type="project" value="InterPro"/>
</dbReference>
<dbReference type="InterPro" id="IPR036220">
    <property type="entry name" value="UDP-Glc/GDP-Man_DH_C_sf"/>
</dbReference>
<dbReference type="GO" id="GO:0016628">
    <property type="term" value="F:oxidoreductase activity, acting on the CH-CH group of donors, NAD or NADP as acceptor"/>
    <property type="evidence" value="ECO:0007669"/>
    <property type="project" value="InterPro"/>
</dbReference>
<protein>
    <submittedName>
        <fullName evidence="6">UDP-N-acetyl-d-glucosamine 6-dehydrogenase WbpA</fullName>
    </submittedName>
</protein>
<dbReference type="Pfam" id="PF03720">
    <property type="entry name" value="UDPG_MGDP_dh_C"/>
    <property type="match status" value="1"/>
</dbReference>
<dbReference type="InterPro" id="IPR036291">
    <property type="entry name" value="NAD(P)-bd_dom_sf"/>
</dbReference>
<dbReference type="Proteomes" id="UP000609064">
    <property type="component" value="Unassembled WGS sequence"/>
</dbReference>
<proteinExistence type="inferred from homology"/>
<dbReference type="InterPro" id="IPR014027">
    <property type="entry name" value="UDP-Glc/GDP-Man_DH_C"/>
</dbReference>
<reference evidence="6" key="2">
    <citation type="submission" date="2020-09" db="EMBL/GenBank/DDBJ databases">
        <authorList>
            <person name="Sun Q."/>
            <person name="Zhou Y."/>
        </authorList>
    </citation>
    <scope>NUCLEOTIDE SEQUENCE</scope>
    <source>
        <strain evidence="6">CGMCC 1.15958</strain>
    </source>
</reference>
<dbReference type="GO" id="GO:0000271">
    <property type="term" value="P:polysaccharide biosynthetic process"/>
    <property type="evidence" value="ECO:0007669"/>
    <property type="project" value="InterPro"/>
</dbReference>
<dbReference type="PIRSF" id="PIRSF500136">
    <property type="entry name" value="UDP_ManNAc_DH"/>
    <property type="match status" value="1"/>
</dbReference>
<evidence type="ECO:0000313" key="6">
    <source>
        <dbReference type="EMBL" id="GGD64627.1"/>
    </source>
</evidence>
<evidence type="ECO:0000256" key="1">
    <source>
        <dbReference type="ARBA" id="ARBA00006601"/>
    </source>
</evidence>
<dbReference type="InterPro" id="IPR001732">
    <property type="entry name" value="UDP-Glc/GDP-Man_DH_N"/>
</dbReference>
<evidence type="ECO:0000256" key="3">
    <source>
        <dbReference type="ARBA" id="ARBA00023027"/>
    </source>
</evidence>
<comment type="caution">
    <text evidence="6">The sequence shown here is derived from an EMBL/GenBank/DDBJ whole genome shotgun (WGS) entry which is preliminary data.</text>
</comment>
<dbReference type="Gene3D" id="3.40.50.720">
    <property type="entry name" value="NAD(P)-binding Rossmann-like Domain"/>
    <property type="match status" value="2"/>
</dbReference>
<gene>
    <name evidence="6" type="primary">wbpA</name>
    <name evidence="6" type="ORF">GCM10011514_30800</name>
</gene>
<dbReference type="EMBL" id="BMKK01000006">
    <property type="protein sequence ID" value="GGD64627.1"/>
    <property type="molecule type" value="Genomic_DNA"/>
</dbReference>
<evidence type="ECO:0000313" key="7">
    <source>
        <dbReference type="Proteomes" id="UP000609064"/>
    </source>
</evidence>
<dbReference type="SUPFAM" id="SSF51735">
    <property type="entry name" value="NAD(P)-binding Rossmann-fold domains"/>
    <property type="match status" value="1"/>
</dbReference>
<comment type="similarity">
    <text evidence="1 4">Belongs to the UDP-glucose/GDP-mannose dehydrogenase family.</text>
</comment>
<organism evidence="6 7">
    <name type="scientific">Emticicia aquatilis</name>
    <dbReference type="NCBI Taxonomy" id="1537369"/>
    <lineage>
        <taxon>Bacteria</taxon>
        <taxon>Pseudomonadati</taxon>
        <taxon>Bacteroidota</taxon>
        <taxon>Cytophagia</taxon>
        <taxon>Cytophagales</taxon>
        <taxon>Leadbetterellaceae</taxon>
        <taxon>Emticicia</taxon>
    </lineage>
</organism>
<dbReference type="GO" id="GO:0016616">
    <property type="term" value="F:oxidoreductase activity, acting on the CH-OH group of donors, NAD or NADP as acceptor"/>
    <property type="evidence" value="ECO:0007669"/>
    <property type="project" value="InterPro"/>
</dbReference>
<dbReference type="InterPro" id="IPR017476">
    <property type="entry name" value="UDP-Glc/GDP-Man"/>
</dbReference>
<keyword evidence="2" id="KW-0560">Oxidoreductase</keyword>
<feature type="domain" description="UDP-glucose/GDP-mannose dehydrogenase C-terminal" evidence="5">
    <location>
        <begin position="306"/>
        <end position="386"/>
    </location>
</feature>
<dbReference type="NCBIfam" id="TIGR03026">
    <property type="entry name" value="NDP-sugDHase"/>
    <property type="match status" value="1"/>
</dbReference>
<dbReference type="InterPro" id="IPR028359">
    <property type="entry name" value="UDP_ManNAc/GlcNAc_DH"/>
</dbReference>
<dbReference type="InterPro" id="IPR008927">
    <property type="entry name" value="6-PGluconate_DH-like_C_sf"/>
</dbReference>
<dbReference type="PANTHER" id="PTHR43491:SF2">
    <property type="entry name" value="UDP-N-ACETYL-D-MANNOSAMINE DEHYDROGENASE"/>
    <property type="match status" value="1"/>
</dbReference>
<name>A0A917DRQ1_9BACT</name>
<sequence length="402" mass="44365">MLKLIKIQNLHIAVIGLGNIGLPLTLALSEKYPTIGFDIDDVKIVRLREENPLLNLTLTNDINSLSNCNIFIIAVSTSVNTDESPNVVNLLAATKSIAPFLKKNDLVIFESTVFPGCTEGLCVPILEEISGLKFNIDFFVGYSPERINTADNFHTLKNTIKITSGSNPETAQRVDELYRSIVEAGTYLAPSIKVAEAAKLLENAQRDINIAFMNNTAAILTENGISFDEVWQASSTKWNFLKFSTGLVGGDCLPLASQYLNHLSPEKNNILSAARETNDALPQTITKLVFDKLQNAFPQNTNPKILILGISYKPNTPSIKCSLVINLVEKLKQCNAQIDVFDPVAELNSVVNIESLSDNQHYHLIIKATNHQIFENLNLSDFALPKALLFNISTFSFKSINQ</sequence>
<keyword evidence="3" id="KW-0520">NAD</keyword>
<dbReference type="AlphaFoldDB" id="A0A917DRQ1"/>
<dbReference type="SUPFAM" id="SSF52413">
    <property type="entry name" value="UDP-glucose/GDP-mannose dehydrogenase C-terminal domain"/>
    <property type="match status" value="1"/>
</dbReference>
<evidence type="ECO:0000259" key="5">
    <source>
        <dbReference type="SMART" id="SM00984"/>
    </source>
</evidence>
<dbReference type="Pfam" id="PF00984">
    <property type="entry name" value="UDPG_MGDP_dh"/>
    <property type="match status" value="1"/>
</dbReference>
<accession>A0A917DRQ1</accession>
<dbReference type="InterPro" id="IPR014026">
    <property type="entry name" value="UDP-Glc/GDP-Man_DH_dimer"/>
</dbReference>
<dbReference type="PANTHER" id="PTHR43491">
    <property type="entry name" value="UDP-N-ACETYL-D-MANNOSAMINE DEHYDROGENASE"/>
    <property type="match status" value="1"/>
</dbReference>
<reference evidence="6" key="1">
    <citation type="journal article" date="2014" name="Int. J. Syst. Evol. Microbiol.">
        <title>Complete genome sequence of Corynebacterium casei LMG S-19264T (=DSM 44701T), isolated from a smear-ripened cheese.</title>
        <authorList>
            <consortium name="US DOE Joint Genome Institute (JGI-PGF)"/>
            <person name="Walter F."/>
            <person name="Albersmeier A."/>
            <person name="Kalinowski J."/>
            <person name="Ruckert C."/>
        </authorList>
    </citation>
    <scope>NUCLEOTIDE SEQUENCE</scope>
    <source>
        <strain evidence="6">CGMCC 1.15958</strain>
    </source>
</reference>
<evidence type="ECO:0000256" key="4">
    <source>
        <dbReference type="PIRNR" id="PIRNR000124"/>
    </source>
</evidence>
<evidence type="ECO:0000256" key="2">
    <source>
        <dbReference type="ARBA" id="ARBA00023002"/>
    </source>
</evidence>
<dbReference type="SUPFAM" id="SSF48179">
    <property type="entry name" value="6-phosphogluconate dehydrogenase C-terminal domain-like"/>
    <property type="match status" value="1"/>
</dbReference>
<dbReference type="SMART" id="SM00984">
    <property type="entry name" value="UDPG_MGDP_dh_C"/>
    <property type="match status" value="1"/>
</dbReference>
<keyword evidence="7" id="KW-1185">Reference proteome</keyword>
<dbReference type="PIRSF" id="PIRSF000124">
    <property type="entry name" value="UDPglc_GDPman_dh"/>
    <property type="match status" value="1"/>
</dbReference>
<dbReference type="Pfam" id="PF03721">
    <property type="entry name" value="UDPG_MGDP_dh_N"/>
    <property type="match status" value="1"/>
</dbReference>